<evidence type="ECO:0000313" key="2">
    <source>
        <dbReference type="EMBL" id="RDH41285.1"/>
    </source>
</evidence>
<dbReference type="EMBL" id="NDXW01000010">
    <property type="protein sequence ID" value="RDH41296.1"/>
    <property type="molecule type" value="Genomic_DNA"/>
</dbReference>
<dbReference type="AlphaFoldDB" id="A0A4P9VDZ9"/>
<keyword evidence="1" id="KW-0812">Transmembrane</keyword>
<keyword evidence="1" id="KW-0472">Membrane</keyword>
<reference evidence="2 4" key="1">
    <citation type="submission" date="2017-04" db="EMBL/GenBank/DDBJ databases">
        <title>Draft genome sequence of Zooshikella ganghwensis VG4 isolated from Red Sea sediments.</title>
        <authorList>
            <person name="Rehman Z."/>
            <person name="Alam I."/>
            <person name="Kamau A."/>
            <person name="Bajic V."/>
            <person name="Leiknes T."/>
        </authorList>
    </citation>
    <scope>NUCLEOTIDE SEQUENCE [LARGE SCALE GENOMIC DNA]</scope>
    <source>
        <strain evidence="2 4">VG4</strain>
    </source>
</reference>
<dbReference type="Proteomes" id="UP000257039">
    <property type="component" value="Unassembled WGS sequence"/>
</dbReference>
<comment type="caution">
    <text evidence="2">The sequence shown here is derived from an EMBL/GenBank/DDBJ whole genome shotgun (WGS) entry which is preliminary data.</text>
</comment>
<proteinExistence type="predicted"/>
<keyword evidence="1" id="KW-1133">Transmembrane helix</keyword>
<sequence>MAHTFLGSSLLIIKAFIIFLIFQYINQRYLLVVVINFIYGSEKPSEIHVYFWIFLTMVLTLLELILLDKIILFIKNKMSKHKYTK</sequence>
<organism evidence="2 4">
    <name type="scientific">Zooshikella ganghwensis</name>
    <dbReference type="NCBI Taxonomy" id="202772"/>
    <lineage>
        <taxon>Bacteria</taxon>
        <taxon>Pseudomonadati</taxon>
        <taxon>Pseudomonadota</taxon>
        <taxon>Gammaproteobacteria</taxon>
        <taxon>Oceanospirillales</taxon>
        <taxon>Zooshikellaceae</taxon>
        <taxon>Zooshikella</taxon>
    </lineage>
</organism>
<keyword evidence="4" id="KW-1185">Reference proteome</keyword>
<feature type="transmembrane region" description="Helical" evidence="1">
    <location>
        <begin position="12"/>
        <end position="39"/>
    </location>
</feature>
<feature type="transmembrane region" description="Helical" evidence="1">
    <location>
        <begin position="51"/>
        <end position="74"/>
    </location>
</feature>
<protein>
    <submittedName>
        <fullName evidence="2">Uncharacterized protein</fullName>
    </submittedName>
</protein>
<dbReference type="EMBL" id="NDXW01000010">
    <property type="protein sequence ID" value="RDH41285.1"/>
    <property type="molecule type" value="Genomic_DNA"/>
</dbReference>
<evidence type="ECO:0000313" key="4">
    <source>
        <dbReference type="Proteomes" id="UP000257039"/>
    </source>
</evidence>
<evidence type="ECO:0000256" key="1">
    <source>
        <dbReference type="SAM" id="Phobius"/>
    </source>
</evidence>
<name>A0A4P9VDZ9_9GAMM</name>
<evidence type="ECO:0000313" key="3">
    <source>
        <dbReference type="EMBL" id="RDH41296.1"/>
    </source>
</evidence>
<gene>
    <name evidence="2" type="ORF">B9G39_28870</name>
    <name evidence="3" type="ORF">B9G39_28925</name>
</gene>
<accession>A0A4P9VDZ9</accession>